<dbReference type="InParanoid" id="C3YHA6"/>
<accession>C3YHA6</accession>
<reference evidence="3" key="1">
    <citation type="journal article" date="2008" name="Nature">
        <title>The amphioxus genome and the evolution of the chordate karyotype.</title>
        <authorList>
            <consortium name="US DOE Joint Genome Institute (JGI-PGF)"/>
            <person name="Putnam N.H."/>
            <person name="Butts T."/>
            <person name="Ferrier D.E.K."/>
            <person name="Furlong R.F."/>
            <person name="Hellsten U."/>
            <person name="Kawashima T."/>
            <person name="Robinson-Rechavi M."/>
            <person name="Shoguchi E."/>
            <person name="Terry A."/>
            <person name="Yu J.-K."/>
            <person name="Benito-Gutierrez E.L."/>
            <person name="Dubchak I."/>
            <person name="Garcia-Fernandez J."/>
            <person name="Gibson-Brown J.J."/>
            <person name="Grigoriev I.V."/>
            <person name="Horton A.C."/>
            <person name="de Jong P.J."/>
            <person name="Jurka J."/>
            <person name="Kapitonov V.V."/>
            <person name="Kohara Y."/>
            <person name="Kuroki Y."/>
            <person name="Lindquist E."/>
            <person name="Lucas S."/>
            <person name="Osoegawa K."/>
            <person name="Pennacchio L.A."/>
            <person name="Salamov A.A."/>
            <person name="Satou Y."/>
            <person name="Sauka-Spengler T."/>
            <person name="Schmutz J."/>
            <person name="Shin-I T."/>
            <person name="Toyoda A."/>
            <person name="Bronner-Fraser M."/>
            <person name="Fujiyama A."/>
            <person name="Holland L.Z."/>
            <person name="Holland P.W.H."/>
            <person name="Satoh N."/>
            <person name="Rokhsar D.S."/>
        </authorList>
    </citation>
    <scope>NUCLEOTIDE SEQUENCE [LARGE SCALE GENOMIC DNA]</scope>
    <source>
        <strain evidence="3">S238N-H82</strain>
        <tissue evidence="3">Testes</tissue>
    </source>
</reference>
<organism>
    <name type="scientific">Branchiostoma floridae</name>
    <name type="common">Florida lancelet</name>
    <name type="synonym">Amphioxus</name>
    <dbReference type="NCBI Taxonomy" id="7739"/>
    <lineage>
        <taxon>Eukaryota</taxon>
        <taxon>Metazoa</taxon>
        <taxon>Chordata</taxon>
        <taxon>Cephalochordata</taxon>
        <taxon>Leptocardii</taxon>
        <taxon>Amphioxiformes</taxon>
        <taxon>Branchiostomatidae</taxon>
        <taxon>Branchiostoma</taxon>
    </lineage>
</organism>
<feature type="compositionally biased region" description="Polar residues" evidence="1">
    <location>
        <begin position="82"/>
        <end position="97"/>
    </location>
</feature>
<dbReference type="AlphaFoldDB" id="C3YHA6"/>
<feature type="signal peptide" evidence="2">
    <location>
        <begin position="1"/>
        <end position="18"/>
    </location>
</feature>
<protein>
    <submittedName>
        <fullName evidence="3">Uncharacterized protein</fullName>
    </submittedName>
</protein>
<dbReference type="EMBL" id="GG666513">
    <property type="protein sequence ID" value="EEN60342.1"/>
    <property type="molecule type" value="Genomic_DNA"/>
</dbReference>
<evidence type="ECO:0000256" key="2">
    <source>
        <dbReference type="SAM" id="SignalP"/>
    </source>
</evidence>
<sequence>MHIVPITVTAILLGLLLTAVFRCMKEGATRNTAGAAVHIELQAMTVRNPVNAMVDAEEEANTNASFPQSLQCDEAQTVAEATGTSQGRTEPVTSGATHTAEAEIHIYNNDDTHTYRDDDA</sequence>
<feature type="compositionally biased region" description="Polar residues" evidence="1">
    <location>
        <begin position="61"/>
        <end position="71"/>
    </location>
</feature>
<feature type="region of interest" description="Disordered" evidence="1">
    <location>
        <begin position="58"/>
        <end position="120"/>
    </location>
</feature>
<evidence type="ECO:0000313" key="3">
    <source>
        <dbReference type="EMBL" id="EEN60342.1"/>
    </source>
</evidence>
<keyword evidence="2" id="KW-0732">Signal</keyword>
<gene>
    <name evidence="3" type="ORF">BRAFLDRAFT_88621</name>
</gene>
<feature type="compositionally biased region" description="Basic and acidic residues" evidence="1">
    <location>
        <begin position="100"/>
        <end position="120"/>
    </location>
</feature>
<feature type="chain" id="PRO_5002933726" evidence="2">
    <location>
        <begin position="19"/>
        <end position="120"/>
    </location>
</feature>
<evidence type="ECO:0000256" key="1">
    <source>
        <dbReference type="SAM" id="MobiDB-lite"/>
    </source>
</evidence>
<proteinExistence type="predicted"/>
<name>C3YHA6_BRAFL</name>